<feature type="compositionally biased region" description="Basic and acidic residues" evidence="1">
    <location>
        <begin position="45"/>
        <end position="55"/>
    </location>
</feature>
<feature type="domain" description="PSP proline-rich" evidence="2">
    <location>
        <begin position="290"/>
        <end position="343"/>
    </location>
</feature>
<evidence type="ECO:0000256" key="1">
    <source>
        <dbReference type="SAM" id="MobiDB-lite"/>
    </source>
</evidence>
<organism evidence="3 4">
    <name type="scientific">Basidiobolus ranarum</name>
    <dbReference type="NCBI Taxonomy" id="34480"/>
    <lineage>
        <taxon>Eukaryota</taxon>
        <taxon>Fungi</taxon>
        <taxon>Fungi incertae sedis</taxon>
        <taxon>Zoopagomycota</taxon>
        <taxon>Entomophthoromycotina</taxon>
        <taxon>Basidiobolomycetes</taxon>
        <taxon>Basidiobolales</taxon>
        <taxon>Basidiobolaceae</taxon>
        <taxon>Basidiobolus</taxon>
    </lineage>
</organism>
<protein>
    <recommendedName>
        <fullName evidence="2">PSP proline-rich domain-containing protein</fullName>
    </recommendedName>
</protein>
<feature type="compositionally biased region" description="Basic and acidic residues" evidence="1">
    <location>
        <begin position="108"/>
        <end position="119"/>
    </location>
</feature>
<proteinExistence type="predicted"/>
<feature type="compositionally biased region" description="Polar residues" evidence="1">
    <location>
        <begin position="10"/>
        <end position="19"/>
    </location>
</feature>
<feature type="region of interest" description="Disordered" evidence="1">
    <location>
        <begin position="1"/>
        <end position="62"/>
    </location>
</feature>
<evidence type="ECO:0000313" key="3">
    <source>
        <dbReference type="EMBL" id="KAK9767688.1"/>
    </source>
</evidence>
<feature type="compositionally biased region" description="Basic residues" evidence="1">
    <location>
        <begin position="31"/>
        <end position="44"/>
    </location>
</feature>
<dbReference type="Pfam" id="PF04046">
    <property type="entry name" value="PSP"/>
    <property type="match status" value="1"/>
</dbReference>
<feature type="compositionally biased region" description="Basic and acidic residues" evidence="1">
    <location>
        <begin position="560"/>
        <end position="577"/>
    </location>
</feature>
<feature type="region of interest" description="Disordered" evidence="1">
    <location>
        <begin position="93"/>
        <end position="137"/>
    </location>
</feature>
<sequence>MTVETPVETAVTNGDSSYLTEKKPIVDKKNNKIPKRKRNKKKKRVQVDDKKHENNLAENTQDDVIIEYVPQKIEIDDPNFKEFAEIFSHFQGLTNDEGDANDADDLDGEKIQEKNKGDNDSEEEEDSDSDVEKDKSKLSKKKLRKINRLSVAELKQLVKKPEVVEWVDVTAADPKLLVYLKAYRNSVTVPKHWSQKRKYLQGKRGIEKPPFELPEFIKDTGIMEMRSAVKEKEDAAKLKSKTRERVQPKMGKLDIDYQKLHDAFFRFQTKPRLTTHGELYYEGKEFETKLKEKKPGQLSEELKAALNIPPLAPPPWLINMQRYGPPPSYPNLKIPGLNAPIPEGAQWGYHPGGWGKPPVDEFNRPLYGDVFGTTTTIDVPFDIIEPVEKTPWGELDSDDEEEEEEEEEDDDEEMKEDEAETESVDLREGLETPSGLSSVQTGLETPAYIELRKNVERELEDDQPKQLYHVIQQKDTAVSGFMGSQHVYDMSSGASGSSGRSKRKTGAGIDVAIDPSEINDQDVLRAKYEEKTAALPENSREDFSDMVAEHANKQAKKRQKTTDSKKDSSKKLKDFKF</sequence>
<dbReference type="PANTHER" id="PTHR12785">
    <property type="entry name" value="SPLICING FACTOR 3B"/>
    <property type="match status" value="1"/>
</dbReference>
<dbReference type="SMART" id="SM00581">
    <property type="entry name" value="PSP"/>
    <property type="match status" value="1"/>
</dbReference>
<keyword evidence="4" id="KW-1185">Reference proteome</keyword>
<accession>A0ABR2X1S3</accession>
<feature type="compositionally biased region" description="Basic and acidic residues" evidence="1">
    <location>
        <begin position="522"/>
        <end position="552"/>
    </location>
</feature>
<name>A0ABR2X1S3_9FUNG</name>
<evidence type="ECO:0000259" key="2">
    <source>
        <dbReference type="SMART" id="SM00581"/>
    </source>
</evidence>
<feature type="compositionally biased region" description="Basic and acidic residues" evidence="1">
    <location>
        <begin position="20"/>
        <end position="30"/>
    </location>
</feature>
<feature type="compositionally biased region" description="Polar residues" evidence="1">
    <location>
        <begin position="434"/>
        <end position="443"/>
    </location>
</feature>
<dbReference type="PANTHER" id="PTHR12785:SF6">
    <property type="entry name" value="SPLICING FACTOR 3B SUBUNIT 2"/>
    <property type="match status" value="1"/>
</dbReference>
<feature type="region of interest" description="Disordered" evidence="1">
    <location>
        <begin position="486"/>
        <end position="577"/>
    </location>
</feature>
<feature type="compositionally biased region" description="Acidic residues" evidence="1">
    <location>
        <begin position="96"/>
        <end position="107"/>
    </location>
</feature>
<dbReference type="InterPro" id="IPR006568">
    <property type="entry name" value="PSP_pro-rich"/>
</dbReference>
<dbReference type="Pfam" id="PF04037">
    <property type="entry name" value="DUF382"/>
    <property type="match status" value="1"/>
</dbReference>
<comment type="caution">
    <text evidence="3">The sequence shown here is derived from an EMBL/GenBank/DDBJ whole genome shotgun (WGS) entry which is preliminary data.</text>
</comment>
<reference evidence="3 4" key="1">
    <citation type="submission" date="2023-04" db="EMBL/GenBank/DDBJ databases">
        <title>Genome of Basidiobolus ranarum AG-B5.</title>
        <authorList>
            <person name="Stajich J.E."/>
            <person name="Carter-House D."/>
            <person name="Gryganskyi A."/>
        </authorList>
    </citation>
    <scope>NUCLEOTIDE SEQUENCE [LARGE SCALE GENOMIC DNA]</scope>
    <source>
        <strain evidence="3 4">AG-B5</strain>
    </source>
</reference>
<feature type="compositionally biased region" description="Acidic residues" evidence="1">
    <location>
        <begin position="120"/>
        <end position="129"/>
    </location>
</feature>
<gene>
    <name evidence="3" type="ORF">K7432_002327</name>
</gene>
<dbReference type="InterPro" id="IPR052584">
    <property type="entry name" value="U2_snRNP_Complex_Component"/>
</dbReference>
<feature type="compositionally biased region" description="Acidic residues" evidence="1">
    <location>
        <begin position="395"/>
        <end position="423"/>
    </location>
</feature>
<dbReference type="Proteomes" id="UP001479436">
    <property type="component" value="Unassembled WGS sequence"/>
</dbReference>
<feature type="region of interest" description="Disordered" evidence="1">
    <location>
        <begin position="382"/>
        <end position="447"/>
    </location>
</feature>
<evidence type="ECO:0000313" key="4">
    <source>
        <dbReference type="Proteomes" id="UP001479436"/>
    </source>
</evidence>
<dbReference type="InterPro" id="IPR007180">
    <property type="entry name" value="DUF382"/>
</dbReference>
<dbReference type="EMBL" id="JASJQH010000061">
    <property type="protein sequence ID" value="KAK9767688.1"/>
    <property type="molecule type" value="Genomic_DNA"/>
</dbReference>